<proteinExistence type="predicted"/>
<dbReference type="EMBL" id="JACHFW010000006">
    <property type="protein sequence ID" value="MBB5264638.1"/>
    <property type="molecule type" value="Genomic_DNA"/>
</dbReference>
<dbReference type="Proteomes" id="UP000543642">
    <property type="component" value="Unassembled WGS sequence"/>
</dbReference>
<feature type="region of interest" description="Disordered" evidence="3">
    <location>
        <begin position="31"/>
        <end position="77"/>
    </location>
</feature>
<comment type="caution">
    <text evidence="5">The sequence shown here is derived from an EMBL/GenBank/DDBJ whole genome shotgun (WGS) entry which is preliminary data.</text>
</comment>
<dbReference type="GO" id="GO:0016787">
    <property type="term" value="F:hydrolase activity"/>
    <property type="evidence" value="ECO:0007669"/>
    <property type="project" value="UniProtKB-KW"/>
</dbReference>
<keyword evidence="6" id="KW-1185">Reference proteome</keyword>
<dbReference type="RefSeq" id="WP_183773430.1">
    <property type="nucleotide sequence ID" value="NZ_JACHFW010000006.1"/>
</dbReference>
<dbReference type="AlphaFoldDB" id="A0A7W8M4X9"/>
<evidence type="ECO:0000313" key="6">
    <source>
        <dbReference type="Proteomes" id="UP000543642"/>
    </source>
</evidence>
<keyword evidence="2" id="KW-0378">Hydrolase</keyword>
<name>A0A7W8M4X9_9FIRM</name>
<feature type="chain" id="PRO_5038755081" evidence="4">
    <location>
        <begin position="20"/>
        <end position="622"/>
    </location>
</feature>
<evidence type="ECO:0000256" key="4">
    <source>
        <dbReference type="SAM" id="SignalP"/>
    </source>
</evidence>
<gene>
    <name evidence="5" type="ORF">HNP82_001766</name>
</gene>
<dbReference type="PANTHER" id="PTHR43037">
    <property type="entry name" value="UNNAMED PRODUCT-RELATED"/>
    <property type="match status" value="1"/>
</dbReference>
<dbReference type="InterPro" id="IPR029058">
    <property type="entry name" value="AB_hydrolase_fold"/>
</dbReference>
<feature type="signal peptide" evidence="4">
    <location>
        <begin position="1"/>
        <end position="19"/>
    </location>
</feature>
<dbReference type="PANTHER" id="PTHR43037:SF5">
    <property type="entry name" value="FERULOYL ESTERASE"/>
    <property type="match status" value="1"/>
</dbReference>
<reference evidence="5 6" key="1">
    <citation type="submission" date="2020-08" db="EMBL/GenBank/DDBJ databases">
        <title>Genomic Encyclopedia of Type Strains, Phase IV (KMG-IV): sequencing the most valuable type-strain genomes for metagenomic binning, comparative biology and taxonomic classification.</title>
        <authorList>
            <person name="Goeker M."/>
        </authorList>
    </citation>
    <scope>NUCLEOTIDE SEQUENCE [LARGE SCALE GENOMIC DNA]</scope>
    <source>
        <strain evidence="5 6">DSM 106146</strain>
    </source>
</reference>
<dbReference type="Gene3D" id="3.40.50.1820">
    <property type="entry name" value="alpha/beta hydrolase"/>
    <property type="match status" value="1"/>
</dbReference>
<evidence type="ECO:0000256" key="3">
    <source>
        <dbReference type="SAM" id="MobiDB-lite"/>
    </source>
</evidence>
<dbReference type="InterPro" id="IPR050955">
    <property type="entry name" value="Plant_Biomass_Hydrol_Est"/>
</dbReference>
<protein>
    <submittedName>
        <fullName evidence="5">Pimeloyl-ACP methyl ester carboxylesterase</fullName>
    </submittedName>
</protein>
<evidence type="ECO:0000256" key="2">
    <source>
        <dbReference type="ARBA" id="ARBA00022801"/>
    </source>
</evidence>
<dbReference type="SUPFAM" id="SSF53474">
    <property type="entry name" value="alpha/beta-Hydrolases"/>
    <property type="match status" value="1"/>
</dbReference>
<feature type="compositionally biased region" description="Polar residues" evidence="3">
    <location>
        <begin position="56"/>
        <end position="77"/>
    </location>
</feature>
<accession>A0A7W8M4X9</accession>
<dbReference type="PROSITE" id="PS51257">
    <property type="entry name" value="PROKAR_LIPOPROTEIN"/>
    <property type="match status" value="1"/>
</dbReference>
<evidence type="ECO:0000256" key="1">
    <source>
        <dbReference type="ARBA" id="ARBA00022729"/>
    </source>
</evidence>
<sequence length="622" mass="65911">MKKRKMCSLGVAFSGVLCAALLGACSQDGETAGASDENVVVESSSESEASTETAPNVETSAPAQTESETETAPVSGTASVLGTAVSDVTVEQPSENIQGTIHPEKLSNGAVAYVYVPDNSSYGLRATAAPILVVYGNTPYTSASALETAYSSGLASIADLEQGAVVFVNPVGETWGEDDLTSLEAAKNLFSDSTNNEQKISNYTQYGKSDAAAYPGSYTRLYVFGEGTGADFVYQSLSAGVDGSGQFFGNAVFKPTAALLMNPSSEESVDLTQLDGREIPVALINASEAVVSSYEALNQTTETLVLTSDVSQGFDADIVTEAYDQVMEHYMVRVQSSVGVEDCQTSLLRIGGNEELGLTETKNDYEFSDGSVLTYYQWVDGDENQPLVLAFHGSGSSAENLVWSSGFNDLAASEGFNLVSFENYSNENLDNAKIMEAVDHIIAETASDFTKVYVSGFSMGSMRTWALASQYSDRFAGAIAMNGFNSGMEEGAEFKTSVPFYAIGGKESYLAAFFEFPGADNYVQEAALFKVNNVSDNFVFDETAGVWGMEPAETYTITAEDLPDLTVEVSLFADSDGNVMTAFASASSAGHEPLRSATADGWNFVSQFSRNSDGSLSVDGEN</sequence>
<keyword evidence="1 4" id="KW-0732">Signal</keyword>
<organism evidence="5 6">
    <name type="scientific">Catenibacillus scindens</name>
    <dbReference type="NCBI Taxonomy" id="673271"/>
    <lineage>
        <taxon>Bacteria</taxon>
        <taxon>Bacillati</taxon>
        <taxon>Bacillota</taxon>
        <taxon>Clostridia</taxon>
        <taxon>Lachnospirales</taxon>
        <taxon>Lachnospiraceae</taxon>
        <taxon>Catenibacillus</taxon>
    </lineage>
</organism>
<evidence type="ECO:0000313" key="5">
    <source>
        <dbReference type="EMBL" id="MBB5264638.1"/>
    </source>
</evidence>
<feature type="compositionally biased region" description="Low complexity" evidence="3">
    <location>
        <begin position="34"/>
        <end position="54"/>
    </location>
</feature>